<accession>A0AAD8FIW8</accession>
<dbReference type="AlphaFoldDB" id="A0AAD8FIW8"/>
<feature type="compositionally biased region" description="Low complexity" evidence="1">
    <location>
        <begin position="338"/>
        <end position="352"/>
    </location>
</feature>
<keyword evidence="3" id="KW-1185">Reference proteome</keyword>
<feature type="compositionally biased region" description="Basic and acidic residues" evidence="1">
    <location>
        <begin position="267"/>
        <end position="297"/>
    </location>
</feature>
<gene>
    <name evidence="2" type="ORF">Bpfe_005031</name>
</gene>
<dbReference type="EMBL" id="JASAOG010000013">
    <property type="protein sequence ID" value="KAK0065598.1"/>
    <property type="molecule type" value="Genomic_DNA"/>
</dbReference>
<organism evidence="2 3">
    <name type="scientific">Biomphalaria pfeifferi</name>
    <name type="common">Bloodfluke planorb</name>
    <name type="synonym">Freshwater snail</name>
    <dbReference type="NCBI Taxonomy" id="112525"/>
    <lineage>
        <taxon>Eukaryota</taxon>
        <taxon>Metazoa</taxon>
        <taxon>Spiralia</taxon>
        <taxon>Lophotrochozoa</taxon>
        <taxon>Mollusca</taxon>
        <taxon>Gastropoda</taxon>
        <taxon>Heterobranchia</taxon>
        <taxon>Euthyneura</taxon>
        <taxon>Panpulmonata</taxon>
        <taxon>Hygrophila</taxon>
        <taxon>Lymnaeoidea</taxon>
        <taxon>Planorbidae</taxon>
        <taxon>Biomphalaria</taxon>
    </lineage>
</organism>
<feature type="compositionally biased region" description="Polar residues" evidence="1">
    <location>
        <begin position="303"/>
        <end position="312"/>
    </location>
</feature>
<sequence length="408" mass="45719">MNSKTKIQTNKSSKILANPQVKLKNGDASPKEVTSIQGLGSQSKSSKNNKHSQGFLQSSEKLTQPEKDLDTPLSAGVSNDLKDDVKASKSNDQEKLNTSEGDEKEECQENGHVGNGHIDAADSSDQLSLTDSYVSDSRSLMSDDAQVSNPYDVFSSGQGPAEAEISSRQAKIIREILANFDLEDVMDRYRGQSVMQRQVLFLKKNSLLLEAVMGNEKIPYSDRKWHEALRQKVMEDLERQQDERERRLAEAETQRILKLKLQGILRDDSNKRGDKHDTLSPADKKFEQRQAQKHESLYKPNDIESQMQILNQSGHGSRSKSSHKENGDPAPVTSNEPTNTSHSNEVSESSSNIPTYKSHLGRMKPDNTTVIHPNLEKLYQEEDLEKLYKEAESLVRVSTVKTTNKKPA</sequence>
<feature type="compositionally biased region" description="Polar residues" evidence="1">
    <location>
        <begin position="1"/>
        <end position="15"/>
    </location>
</feature>
<dbReference type="Proteomes" id="UP001233172">
    <property type="component" value="Unassembled WGS sequence"/>
</dbReference>
<feature type="compositionally biased region" description="Basic and acidic residues" evidence="1">
    <location>
        <begin position="80"/>
        <end position="97"/>
    </location>
</feature>
<feature type="region of interest" description="Disordered" evidence="1">
    <location>
        <begin position="1"/>
        <end position="131"/>
    </location>
</feature>
<name>A0AAD8FIW8_BIOPF</name>
<feature type="compositionally biased region" description="Low complexity" evidence="1">
    <location>
        <begin position="35"/>
        <end position="54"/>
    </location>
</feature>
<evidence type="ECO:0000313" key="2">
    <source>
        <dbReference type="EMBL" id="KAK0065598.1"/>
    </source>
</evidence>
<reference evidence="2" key="2">
    <citation type="submission" date="2023-04" db="EMBL/GenBank/DDBJ databases">
        <authorList>
            <person name="Bu L."/>
            <person name="Lu L."/>
            <person name="Laidemitt M.R."/>
            <person name="Zhang S.M."/>
            <person name="Mutuku M."/>
            <person name="Mkoji G."/>
            <person name="Steinauer M."/>
            <person name="Loker E.S."/>
        </authorList>
    </citation>
    <scope>NUCLEOTIDE SEQUENCE</scope>
    <source>
        <strain evidence="2">KasaAsao</strain>
        <tissue evidence="2">Whole Snail</tissue>
    </source>
</reference>
<proteinExistence type="predicted"/>
<feature type="region of interest" description="Disordered" evidence="1">
    <location>
        <begin position="267"/>
        <end position="369"/>
    </location>
</feature>
<evidence type="ECO:0000256" key="1">
    <source>
        <dbReference type="SAM" id="MobiDB-lite"/>
    </source>
</evidence>
<evidence type="ECO:0000313" key="3">
    <source>
        <dbReference type="Proteomes" id="UP001233172"/>
    </source>
</evidence>
<protein>
    <submittedName>
        <fullName evidence="2">Uncharacterized protein</fullName>
    </submittedName>
</protein>
<reference evidence="2" key="1">
    <citation type="journal article" date="2023" name="PLoS Negl. Trop. Dis.">
        <title>A genome sequence for Biomphalaria pfeifferi, the major vector snail for the human-infecting parasite Schistosoma mansoni.</title>
        <authorList>
            <person name="Bu L."/>
            <person name="Lu L."/>
            <person name="Laidemitt M.R."/>
            <person name="Zhang S.M."/>
            <person name="Mutuku M."/>
            <person name="Mkoji G."/>
            <person name="Steinauer M."/>
            <person name="Loker E.S."/>
        </authorList>
    </citation>
    <scope>NUCLEOTIDE SEQUENCE</scope>
    <source>
        <strain evidence="2">KasaAsao</strain>
    </source>
</reference>
<comment type="caution">
    <text evidence="2">The sequence shown here is derived from an EMBL/GenBank/DDBJ whole genome shotgun (WGS) entry which is preliminary data.</text>
</comment>